<dbReference type="PANTHER" id="PTHR14186:SF20">
    <property type="entry name" value="CYSTEINE-RICH MOTOR NEURON 1 PROTEIN-LIKE"/>
    <property type="match status" value="1"/>
</dbReference>
<dbReference type="Proteomes" id="UP000838412">
    <property type="component" value="Chromosome 19"/>
</dbReference>
<gene>
    <name evidence="7" type="primary">CRIM1</name>
    <name evidence="7" type="ORF">BLAG_LOCUS12157</name>
</gene>
<evidence type="ECO:0000259" key="6">
    <source>
        <dbReference type="PROSITE" id="PS51323"/>
    </source>
</evidence>
<name>A0A8J9ZF09_BRALA</name>
<keyword evidence="8" id="KW-1185">Reference proteome</keyword>
<dbReference type="InterPro" id="IPR009030">
    <property type="entry name" value="Growth_fac_rcpt_cys_sf"/>
</dbReference>
<evidence type="ECO:0000313" key="7">
    <source>
        <dbReference type="EMBL" id="CAH1251937.1"/>
    </source>
</evidence>
<dbReference type="GO" id="GO:0005576">
    <property type="term" value="C:extracellular region"/>
    <property type="evidence" value="ECO:0007669"/>
    <property type="project" value="UniProtKB-SubCell"/>
</dbReference>
<sequence>MGKIFIICIVLLCMVNGLAALSCIPCEERECEDPRPCRRNAVVKDVCGCCDVCARVKGEICGGPWGIDGICAEGLTCVKPEPEETGDDVIIYDFNQSGTCEKEKKEKKVEKTGRRGFGG</sequence>
<dbReference type="PANTHER" id="PTHR14186">
    <property type="entry name" value="INSULIN-LIKE GROWTH FACTOR BINDING PROTEIN-RELATED"/>
    <property type="match status" value="1"/>
</dbReference>
<keyword evidence="4" id="KW-1015">Disulfide bond</keyword>
<dbReference type="SUPFAM" id="SSF57184">
    <property type="entry name" value="Growth factor receptor domain"/>
    <property type="match status" value="1"/>
</dbReference>
<evidence type="ECO:0000256" key="3">
    <source>
        <dbReference type="ARBA" id="ARBA00022729"/>
    </source>
</evidence>
<dbReference type="InterPro" id="IPR000867">
    <property type="entry name" value="IGFBP-like"/>
</dbReference>
<dbReference type="Gene3D" id="4.10.40.20">
    <property type="match status" value="1"/>
</dbReference>
<evidence type="ECO:0000256" key="2">
    <source>
        <dbReference type="ARBA" id="ARBA00022525"/>
    </source>
</evidence>
<dbReference type="AlphaFoldDB" id="A0A8J9ZF09"/>
<protein>
    <submittedName>
        <fullName evidence="7">CRIM1 protein</fullName>
    </submittedName>
</protein>
<evidence type="ECO:0000256" key="1">
    <source>
        <dbReference type="ARBA" id="ARBA00004613"/>
    </source>
</evidence>
<dbReference type="SMART" id="SM00121">
    <property type="entry name" value="IB"/>
    <property type="match status" value="1"/>
</dbReference>
<dbReference type="Pfam" id="PF00219">
    <property type="entry name" value="IGFBP"/>
    <property type="match status" value="1"/>
</dbReference>
<dbReference type="PROSITE" id="PS51257">
    <property type="entry name" value="PROKAR_LIPOPROTEIN"/>
    <property type="match status" value="1"/>
</dbReference>
<reference evidence="7" key="1">
    <citation type="submission" date="2022-01" db="EMBL/GenBank/DDBJ databases">
        <authorList>
            <person name="Braso-Vives M."/>
        </authorList>
    </citation>
    <scope>NUCLEOTIDE SEQUENCE</scope>
</reference>
<evidence type="ECO:0000256" key="5">
    <source>
        <dbReference type="SAM" id="SignalP"/>
    </source>
</evidence>
<evidence type="ECO:0000256" key="4">
    <source>
        <dbReference type="ARBA" id="ARBA00023157"/>
    </source>
</evidence>
<dbReference type="PROSITE" id="PS51323">
    <property type="entry name" value="IGFBP_N_2"/>
    <property type="match status" value="1"/>
</dbReference>
<dbReference type="GO" id="GO:0001558">
    <property type="term" value="P:regulation of cell growth"/>
    <property type="evidence" value="ECO:0007669"/>
    <property type="project" value="InterPro"/>
</dbReference>
<feature type="signal peptide" evidence="5">
    <location>
        <begin position="1"/>
        <end position="20"/>
    </location>
</feature>
<dbReference type="GO" id="GO:0005520">
    <property type="term" value="F:insulin-like growth factor binding"/>
    <property type="evidence" value="ECO:0007669"/>
    <property type="project" value="InterPro"/>
</dbReference>
<dbReference type="EMBL" id="OV696704">
    <property type="protein sequence ID" value="CAH1251937.1"/>
    <property type="molecule type" value="Genomic_DNA"/>
</dbReference>
<proteinExistence type="predicted"/>
<comment type="subcellular location">
    <subcellularLocation>
        <location evidence="1">Secreted</location>
    </subcellularLocation>
</comment>
<keyword evidence="2" id="KW-0964">Secreted</keyword>
<dbReference type="InterPro" id="IPR011390">
    <property type="entry name" value="IGFBP_rP_mac25"/>
</dbReference>
<feature type="chain" id="PRO_5035421066" evidence="5">
    <location>
        <begin position="21"/>
        <end position="119"/>
    </location>
</feature>
<evidence type="ECO:0000313" key="8">
    <source>
        <dbReference type="Proteomes" id="UP000838412"/>
    </source>
</evidence>
<dbReference type="GO" id="GO:0009966">
    <property type="term" value="P:regulation of signal transduction"/>
    <property type="evidence" value="ECO:0007669"/>
    <property type="project" value="TreeGrafter"/>
</dbReference>
<keyword evidence="3 5" id="KW-0732">Signal</keyword>
<dbReference type="OrthoDB" id="5976811at2759"/>
<accession>A0A8J9ZF09</accession>
<feature type="domain" description="IGFBP N-terminal" evidence="6">
    <location>
        <begin position="19"/>
        <end position="103"/>
    </location>
</feature>
<organism evidence="7 8">
    <name type="scientific">Branchiostoma lanceolatum</name>
    <name type="common">Common lancelet</name>
    <name type="synonym">Amphioxus lanceolatum</name>
    <dbReference type="NCBI Taxonomy" id="7740"/>
    <lineage>
        <taxon>Eukaryota</taxon>
        <taxon>Metazoa</taxon>
        <taxon>Chordata</taxon>
        <taxon>Cephalochordata</taxon>
        <taxon>Leptocardii</taxon>
        <taxon>Amphioxiformes</taxon>
        <taxon>Branchiostomatidae</taxon>
        <taxon>Branchiostoma</taxon>
    </lineage>
</organism>